<dbReference type="PROSITE" id="PS50110">
    <property type="entry name" value="RESPONSE_REGULATORY"/>
    <property type="match status" value="1"/>
</dbReference>
<evidence type="ECO:0000313" key="3">
    <source>
        <dbReference type="EMBL" id="MBD3586295.1"/>
    </source>
</evidence>
<comment type="caution">
    <text evidence="1">Lacks conserved residue(s) required for the propagation of feature annotation.</text>
</comment>
<reference evidence="3 4" key="1">
    <citation type="submission" date="2020-04" db="EMBL/GenBank/DDBJ databases">
        <title>Salinimonas sp. HHU 13199.</title>
        <authorList>
            <person name="Cui X."/>
            <person name="Zhang D."/>
        </authorList>
    </citation>
    <scope>NUCLEOTIDE SEQUENCE [LARGE SCALE GENOMIC DNA]</scope>
    <source>
        <strain evidence="3 4">HHU 13199</strain>
    </source>
</reference>
<evidence type="ECO:0000256" key="1">
    <source>
        <dbReference type="PROSITE-ProRule" id="PRU00169"/>
    </source>
</evidence>
<accession>A0ABR8LQ95</accession>
<keyword evidence="4" id="KW-1185">Reference proteome</keyword>
<dbReference type="Gene3D" id="3.40.50.2300">
    <property type="match status" value="1"/>
</dbReference>
<organism evidence="3 4">
    <name type="scientific">Salinimonas profundi</name>
    <dbReference type="NCBI Taxonomy" id="2729140"/>
    <lineage>
        <taxon>Bacteria</taxon>
        <taxon>Pseudomonadati</taxon>
        <taxon>Pseudomonadota</taxon>
        <taxon>Gammaproteobacteria</taxon>
        <taxon>Alteromonadales</taxon>
        <taxon>Alteromonadaceae</taxon>
        <taxon>Alteromonas/Salinimonas group</taxon>
        <taxon>Salinimonas</taxon>
    </lineage>
</organism>
<dbReference type="InterPro" id="IPR011006">
    <property type="entry name" value="CheY-like_superfamily"/>
</dbReference>
<protein>
    <submittedName>
        <fullName evidence="3">Response regulator</fullName>
    </submittedName>
</protein>
<comment type="caution">
    <text evidence="3">The sequence shown here is derived from an EMBL/GenBank/DDBJ whole genome shotgun (WGS) entry which is preliminary data.</text>
</comment>
<dbReference type="Proteomes" id="UP000624419">
    <property type="component" value="Unassembled WGS sequence"/>
</dbReference>
<dbReference type="RefSeq" id="WP_191025111.1">
    <property type="nucleotide sequence ID" value="NZ_JABBXD010000005.1"/>
</dbReference>
<dbReference type="EMBL" id="JABBXD010000005">
    <property type="protein sequence ID" value="MBD3586295.1"/>
    <property type="molecule type" value="Genomic_DNA"/>
</dbReference>
<dbReference type="InterPro" id="IPR001789">
    <property type="entry name" value="Sig_transdc_resp-reg_receiver"/>
</dbReference>
<name>A0ABR8LQ95_9ALTE</name>
<evidence type="ECO:0000313" key="4">
    <source>
        <dbReference type="Proteomes" id="UP000624419"/>
    </source>
</evidence>
<evidence type="ECO:0000259" key="2">
    <source>
        <dbReference type="PROSITE" id="PS50110"/>
    </source>
</evidence>
<feature type="domain" description="Response regulatory" evidence="2">
    <location>
        <begin position="4"/>
        <end position="119"/>
    </location>
</feature>
<proteinExistence type="predicted"/>
<sequence length="121" mass="13259">MTVRILVADDSYSSRKSIISHLPRTLHFDVTEAANSQETVTLLNIAEFELLLLNLTTSQVDNAIVLNAVAHALCHPKIVVSYSGFQPAQAFDHVNVAAVTFIQLPLDKQKIEGMLADLGFL</sequence>
<gene>
    <name evidence="3" type="ORF">HHX48_11140</name>
</gene>
<dbReference type="SUPFAM" id="SSF52172">
    <property type="entry name" value="CheY-like"/>
    <property type="match status" value="1"/>
</dbReference>